<keyword evidence="2" id="KW-0234">DNA repair</keyword>
<dbReference type="GO" id="GO:0006281">
    <property type="term" value="P:DNA repair"/>
    <property type="evidence" value="ECO:0007669"/>
    <property type="project" value="UniProtKB-KW"/>
</dbReference>
<dbReference type="InterPro" id="IPR036876">
    <property type="entry name" value="UVR_dom_sf"/>
</dbReference>
<accession>A0A328AG54</accession>
<gene>
    <name evidence="6" type="ORF">DJ017_03350</name>
</gene>
<keyword evidence="2" id="KW-0267">Excision nuclease</keyword>
<dbReference type="GO" id="GO:0004518">
    <property type="term" value="F:nuclease activity"/>
    <property type="evidence" value="ECO:0007669"/>
    <property type="project" value="UniProtKB-KW"/>
</dbReference>
<feature type="domain" description="UVR" evidence="5">
    <location>
        <begin position="1"/>
        <end position="34"/>
    </location>
</feature>
<organism evidence="6 7">
    <name type="scientific">Phenylobacterium soli</name>
    <dbReference type="NCBI Taxonomy" id="2170551"/>
    <lineage>
        <taxon>Bacteria</taxon>
        <taxon>Pseudomonadati</taxon>
        <taxon>Pseudomonadota</taxon>
        <taxon>Alphaproteobacteria</taxon>
        <taxon>Caulobacterales</taxon>
        <taxon>Caulobacteraceae</taxon>
        <taxon>Phenylobacterium</taxon>
    </lineage>
</organism>
<evidence type="ECO:0000313" key="7">
    <source>
        <dbReference type="Proteomes" id="UP000249254"/>
    </source>
</evidence>
<keyword evidence="7" id="KW-1185">Reference proteome</keyword>
<evidence type="ECO:0000256" key="2">
    <source>
        <dbReference type="ARBA" id="ARBA00022881"/>
    </source>
</evidence>
<dbReference type="RefSeq" id="WP_111527381.1">
    <property type="nucleotide sequence ID" value="NZ_JBHRSG010000005.1"/>
</dbReference>
<keyword evidence="1" id="KW-0228">DNA excision</keyword>
<dbReference type="OrthoDB" id="7950773at2"/>
<dbReference type="AlphaFoldDB" id="A0A328AG54"/>
<evidence type="ECO:0000256" key="4">
    <source>
        <dbReference type="SAM" id="MobiDB-lite"/>
    </source>
</evidence>
<keyword evidence="3" id="KW-0227">DNA damage</keyword>
<dbReference type="Gene3D" id="4.10.860.10">
    <property type="entry name" value="UVR domain"/>
    <property type="match status" value="1"/>
</dbReference>
<protein>
    <submittedName>
        <fullName evidence="6">Excinuclease ABC subunit B</fullName>
    </submittedName>
</protein>
<dbReference type="SUPFAM" id="SSF46600">
    <property type="entry name" value="C-terminal UvrC-binding domain of UvrB"/>
    <property type="match status" value="1"/>
</dbReference>
<evidence type="ECO:0000256" key="1">
    <source>
        <dbReference type="ARBA" id="ARBA00022769"/>
    </source>
</evidence>
<sequence>MIDDLKARMAAAAAEGDFETAALLRDAIRRLESGESRIRQQVPGKMGLGSSQERYASEGGTLPKKPDPMTKGHKPGGRRR</sequence>
<dbReference type="Proteomes" id="UP000249254">
    <property type="component" value="Unassembled WGS sequence"/>
</dbReference>
<dbReference type="GO" id="GO:0009432">
    <property type="term" value="P:SOS response"/>
    <property type="evidence" value="ECO:0007669"/>
    <property type="project" value="UniProtKB-KW"/>
</dbReference>
<dbReference type="PROSITE" id="PS50151">
    <property type="entry name" value="UVR"/>
    <property type="match status" value="1"/>
</dbReference>
<reference evidence="7" key="1">
    <citation type="submission" date="2018-05" db="EMBL/GenBank/DDBJ databases">
        <authorList>
            <person name="Li X."/>
        </authorList>
    </citation>
    <scope>NUCLEOTIDE SEQUENCE [LARGE SCALE GENOMIC DNA]</scope>
    <source>
        <strain evidence="7">LX32</strain>
    </source>
</reference>
<dbReference type="Pfam" id="PF02151">
    <property type="entry name" value="UVR"/>
    <property type="match status" value="1"/>
</dbReference>
<evidence type="ECO:0000256" key="3">
    <source>
        <dbReference type="ARBA" id="ARBA00023236"/>
    </source>
</evidence>
<evidence type="ECO:0000259" key="5">
    <source>
        <dbReference type="PROSITE" id="PS50151"/>
    </source>
</evidence>
<dbReference type="EMBL" id="QFYQ01000001">
    <property type="protein sequence ID" value="RAK53629.1"/>
    <property type="molecule type" value="Genomic_DNA"/>
</dbReference>
<dbReference type="InterPro" id="IPR001943">
    <property type="entry name" value="UVR_dom"/>
</dbReference>
<comment type="caution">
    <text evidence="6">The sequence shown here is derived from an EMBL/GenBank/DDBJ whole genome shotgun (WGS) entry which is preliminary data.</text>
</comment>
<evidence type="ECO:0000313" key="6">
    <source>
        <dbReference type="EMBL" id="RAK53629.1"/>
    </source>
</evidence>
<feature type="region of interest" description="Disordered" evidence="4">
    <location>
        <begin position="35"/>
        <end position="80"/>
    </location>
</feature>
<keyword evidence="3" id="KW-0742">SOS response</keyword>
<feature type="compositionally biased region" description="Basic residues" evidence="4">
    <location>
        <begin position="71"/>
        <end position="80"/>
    </location>
</feature>
<proteinExistence type="predicted"/>
<name>A0A328AG54_9CAUL</name>